<dbReference type="GO" id="GO:0005886">
    <property type="term" value="C:plasma membrane"/>
    <property type="evidence" value="ECO:0007669"/>
    <property type="project" value="UniProtKB-SubCell"/>
</dbReference>
<evidence type="ECO:0000256" key="2">
    <source>
        <dbReference type="ARBA" id="ARBA00005417"/>
    </source>
</evidence>
<dbReference type="PANTHER" id="PTHR24220:SF690">
    <property type="entry name" value="ABC TRANSPORTER, ATP-BINDING PROTEIN"/>
    <property type="match status" value="1"/>
</dbReference>
<dbReference type="InterPro" id="IPR003439">
    <property type="entry name" value="ABC_transporter-like_ATP-bd"/>
</dbReference>
<keyword evidence="6 8" id="KW-1133">Transmembrane helix</keyword>
<dbReference type="SMART" id="SM00382">
    <property type="entry name" value="AAA"/>
    <property type="match status" value="1"/>
</dbReference>
<name>A0A927E9Z2_9HYPH</name>
<dbReference type="InterPro" id="IPR036640">
    <property type="entry name" value="ABC1_TM_sf"/>
</dbReference>
<protein>
    <submittedName>
        <fullName evidence="10">ATP-binding cassette domain-containing protein</fullName>
    </submittedName>
</protein>
<evidence type="ECO:0000256" key="5">
    <source>
        <dbReference type="ARBA" id="ARBA00022840"/>
    </source>
</evidence>
<feature type="transmembrane region" description="Helical" evidence="8">
    <location>
        <begin position="52"/>
        <end position="70"/>
    </location>
</feature>
<dbReference type="GO" id="GO:0005524">
    <property type="term" value="F:ATP binding"/>
    <property type="evidence" value="ECO:0007669"/>
    <property type="project" value="UniProtKB-KW"/>
</dbReference>
<dbReference type="RefSeq" id="WP_113254569.1">
    <property type="nucleotide sequence ID" value="NZ_JACXWY010000008.1"/>
</dbReference>
<keyword evidence="4" id="KW-0547">Nucleotide-binding</keyword>
<dbReference type="InterPro" id="IPR003593">
    <property type="entry name" value="AAA+_ATPase"/>
</dbReference>
<keyword evidence="5 10" id="KW-0067">ATP-binding</keyword>
<organism evidence="10 11">
    <name type="scientific">Bosea spartocytisi</name>
    <dbReference type="NCBI Taxonomy" id="2773451"/>
    <lineage>
        <taxon>Bacteria</taxon>
        <taxon>Pseudomonadati</taxon>
        <taxon>Pseudomonadota</taxon>
        <taxon>Alphaproteobacteria</taxon>
        <taxon>Hyphomicrobiales</taxon>
        <taxon>Boseaceae</taxon>
        <taxon>Bosea</taxon>
    </lineage>
</organism>
<sequence length="532" mass="56096">MTDNAATRAAAARKLWRYAGMLAAAALLCGVLLGGLSAWFLGSVAIAGLTSAAYSFNVHIPGALVRLFAVGRTAARYGERLAGHHAALADQTTHRVGLFEAMAAAPAVRGAGWQLADQARLADYLDDVEDLDLARLRADLPALLLAAGLIGALIATAFVAPLALTPIIALLCALGAMAQQLARAGATSWAQTRLLRRQAAQQFGAALTSAVPLQAEKAWAGRCTDALGRFSQAEEAQHALRLAQAGLDALASLLGPVAGVSIFAAAWFAGARGEALLIPAFLAFSWIALAETAQGPSRMVVAALRRRAAKAEIERWIGTATQPAHSPTRSPAGLTALHTSMQRRAPDRRPLGARLTLALTAGRPTILTGASGAGKTSLLKQIAGWIGQDSMESETGPLSAEDRRRMAMFCPHDAAILTDTVRANLFAPALPDEELWQALEAVEMADRIDAAGGLDGWIAQDMLSLGEAQRLNLARAWLSTKPLILLDEPTEHLRADQGQRILARLVERLDDRIVVMSSHNATGLPDAATIRL</sequence>
<dbReference type="PROSITE" id="PS00211">
    <property type="entry name" value="ABC_TRANSPORTER_1"/>
    <property type="match status" value="1"/>
</dbReference>
<accession>A0A927E9Z2</accession>
<dbReference type="GO" id="GO:0022857">
    <property type="term" value="F:transmembrane transporter activity"/>
    <property type="evidence" value="ECO:0007669"/>
    <property type="project" value="TreeGrafter"/>
</dbReference>
<feature type="transmembrane region" description="Helical" evidence="8">
    <location>
        <begin position="249"/>
        <end position="269"/>
    </location>
</feature>
<dbReference type="SUPFAM" id="SSF90123">
    <property type="entry name" value="ABC transporter transmembrane region"/>
    <property type="match status" value="1"/>
</dbReference>
<dbReference type="SUPFAM" id="SSF52540">
    <property type="entry name" value="P-loop containing nucleoside triphosphate hydrolases"/>
    <property type="match status" value="1"/>
</dbReference>
<keyword evidence="11" id="KW-1185">Reference proteome</keyword>
<keyword evidence="7 8" id="KW-0472">Membrane</keyword>
<evidence type="ECO:0000256" key="6">
    <source>
        <dbReference type="ARBA" id="ARBA00022989"/>
    </source>
</evidence>
<dbReference type="InterPro" id="IPR017871">
    <property type="entry name" value="ABC_transporter-like_CS"/>
</dbReference>
<dbReference type="GO" id="GO:0016887">
    <property type="term" value="F:ATP hydrolysis activity"/>
    <property type="evidence" value="ECO:0007669"/>
    <property type="project" value="InterPro"/>
</dbReference>
<comment type="similarity">
    <text evidence="2">Belongs to the ABC transporter superfamily.</text>
</comment>
<dbReference type="EMBL" id="JACXWY010000008">
    <property type="protein sequence ID" value="MBD3847007.1"/>
    <property type="molecule type" value="Genomic_DNA"/>
</dbReference>
<dbReference type="InterPro" id="IPR015854">
    <property type="entry name" value="ABC_transpr_LolD-like"/>
</dbReference>
<feature type="transmembrane region" description="Helical" evidence="8">
    <location>
        <begin position="167"/>
        <end position="186"/>
    </location>
</feature>
<evidence type="ECO:0000256" key="1">
    <source>
        <dbReference type="ARBA" id="ARBA00004651"/>
    </source>
</evidence>
<evidence type="ECO:0000256" key="8">
    <source>
        <dbReference type="SAM" id="Phobius"/>
    </source>
</evidence>
<keyword evidence="3 8" id="KW-0812">Transmembrane</keyword>
<gene>
    <name evidence="10" type="ORF">IED13_14965</name>
</gene>
<evidence type="ECO:0000256" key="3">
    <source>
        <dbReference type="ARBA" id="ARBA00022692"/>
    </source>
</evidence>
<evidence type="ECO:0000313" key="10">
    <source>
        <dbReference type="EMBL" id="MBD3847007.1"/>
    </source>
</evidence>
<feature type="transmembrane region" description="Helical" evidence="8">
    <location>
        <begin position="142"/>
        <end position="161"/>
    </location>
</feature>
<feature type="domain" description="AAA+ ATPase" evidence="9">
    <location>
        <begin position="361"/>
        <end position="528"/>
    </location>
</feature>
<reference evidence="10" key="1">
    <citation type="submission" date="2020-09" db="EMBL/GenBank/DDBJ databases">
        <title>Bosea spartocytisi sp. nov. a root nodule endophyte of Spartocytisus supranubius in the high mountain ecosystem fo the Teide National Park (Canary Islands, Spain).</title>
        <authorList>
            <person name="Pulido-Suarez L."/>
            <person name="Peix A."/>
            <person name="Igual J.M."/>
            <person name="Socas-Perez N."/>
            <person name="Velazquez E."/>
            <person name="Flores-Felix J.D."/>
            <person name="Leon-Barrios M."/>
        </authorList>
    </citation>
    <scope>NUCLEOTIDE SEQUENCE</scope>
    <source>
        <strain evidence="10">SSUT16</strain>
    </source>
</reference>
<evidence type="ECO:0000259" key="9">
    <source>
        <dbReference type="SMART" id="SM00382"/>
    </source>
</evidence>
<comment type="caution">
    <text evidence="10">The sequence shown here is derived from an EMBL/GenBank/DDBJ whole genome shotgun (WGS) entry which is preliminary data.</text>
</comment>
<feature type="transmembrane region" description="Helical" evidence="8">
    <location>
        <begin position="21"/>
        <end position="46"/>
    </location>
</feature>
<dbReference type="AlphaFoldDB" id="A0A927E9Z2"/>
<dbReference type="Proteomes" id="UP000619295">
    <property type="component" value="Unassembled WGS sequence"/>
</dbReference>
<evidence type="ECO:0000256" key="7">
    <source>
        <dbReference type="ARBA" id="ARBA00023136"/>
    </source>
</evidence>
<dbReference type="Gene3D" id="3.40.50.300">
    <property type="entry name" value="P-loop containing nucleotide triphosphate hydrolases"/>
    <property type="match status" value="1"/>
</dbReference>
<evidence type="ECO:0000313" key="11">
    <source>
        <dbReference type="Proteomes" id="UP000619295"/>
    </source>
</evidence>
<dbReference type="InterPro" id="IPR027417">
    <property type="entry name" value="P-loop_NTPase"/>
</dbReference>
<dbReference type="Pfam" id="PF00005">
    <property type="entry name" value="ABC_tran"/>
    <property type="match status" value="1"/>
</dbReference>
<comment type="subcellular location">
    <subcellularLocation>
        <location evidence="1">Cell membrane</location>
        <topology evidence="1">Multi-pass membrane protein</topology>
    </subcellularLocation>
</comment>
<evidence type="ECO:0000256" key="4">
    <source>
        <dbReference type="ARBA" id="ARBA00022741"/>
    </source>
</evidence>
<dbReference type="PANTHER" id="PTHR24220">
    <property type="entry name" value="IMPORT ATP-BINDING PROTEIN"/>
    <property type="match status" value="1"/>
</dbReference>
<proteinExistence type="inferred from homology"/>